<reference evidence="2" key="1">
    <citation type="submission" date="2019-06" db="EMBL/GenBank/DDBJ databases">
        <authorList>
            <person name="Zheng W."/>
        </authorList>
    </citation>
    <scope>NUCLEOTIDE SEQUENCE</scope>
    <source>
        <strain evidence="2">QDHG01</strain>
    </source>
</reference>
<protein>
    <submittedName>
        <fullName evidence="2">Uncharacterized protein</fullName>
    </submittedName>
</protein>
<sequence length="226" mass="26084">MFTILVGQVRPFANQSSREAWVNIDENHFKIFNEILVTYYLIFMLLLTDITSDYELRIAMGMVELAIIGLCVLSNILKAALAGINELRRRRAEKRRRELLKLQSSVPPITIQDTSQTKTQIEDSVINCDDPPLIPMKPKKKKLIRLIIPPQMQVKVPANVTKEIVRKLSNDAAISEGYSDGMFQTPLEAYQRGLEGKRVKQVWDQDRQVIWEAESEREEDTIWKNN</sequence>
<dbReference type="AlphaFoldDB" id="A0A8J8P5H3"/>
<proteinExistence type="predicted"/>
<keyword evidence="1" id="KW-1133">Transmembrane helix</keyword>
<keyword evidence="1" id="KW-0472">Membrane</keyword>
<name>A0A8J8P5H3_HALGN</name>
<dbReference type="EMBL" id="RRYP01000498">
    <property type="protein sequence ID" value="TNV87328.1"/>
    <property type="molecule type" value="Genomic_DNA"/>
</dbReference>
<evidence type="ECO:0000256" key="1">
    <source>
        <dbReference type="SAM" id="Phobius"/>
    </source>
</evidence>
<organism evidence="2 3">
    <name type="scientific">Halteria grandinella</name>
    <dbReference type="NCBI Taxonomy" id="5974"/>
    <lineage>
        <taxon>Eukaryota</taxon>
        <taxon>Sar</taxon>
        <taxon>Alveolata</taxon>
        <taxon>Ciliophora</taxon>
        <taxon>Intramacronucleata</taxon>
        <taxon>Spirotrichea</taxon>
        <taxon>Stichotrichia</taxon>
        <taxon>Sporadotrichida</taxon>
        <taxon>Halteriidae</taxon>
        <taxon>Halteria</taxon>
    </lineage>
</organism>
<accession>A0A8J8P5H3</accession>
<evidence type="ECO:0000313" key="3">
    <source>
        <dbReference type="Proteomes" id="UP000785679"/>
    </source>
</evidence>
<keyword evidence="1" id="KW-0812">Transmembrane</keyword>
<keyword evidence="3" id="KW-1185">Reference proteome</keyword>
<dbReference type="Proteomes" id="UP000785679">
    <property type="component" value="Unassembled WGS sequence"/>
</dbReference>
<feature type="transmembrane region" description="Helical" evidence="1">
    <location>
        <begin position="58"/>
        <end position="81"/>
    </location>
</feature>
<comment type="caution">
    <text evidence="2">The sequence shown here is derived from an EMBL/GenBank/DDBJ whole genome shotgun (WGS) entry which is preliminary data.</text>
</comment>
<evidence type="ECO:0000313" key="2">
    <source>
        <dbReference type="EMBL" id="TNV87328.1"/>
    </source>
</evidence>
<gene>
    <name evidence="2" type="ORF">FGO68_gene10154</name>
</gene>
<feature type="transmembrane region" description="Helical" evidence="1">
    <location>
        <begin position="31"/>
        <end position="52"/>
    </location>
</feature>